<dbReference type="EMBL" id="PVNP01000124">
    <property type="protein sequence ID" value="PRO73342.1"/>
    <property type="molecule type" value="Genomic_DNA"/>
</dbReference>
<evidence type="ECO:0000313" key="2">
    <source>
        <dbReference type="Proteomes" id="UP000238949"/>
    </source>
</evidence>
<proteinExistence type="predicted"/>
<reference evidence="2" key="1">
    <citation type="journal article" date="2020" name="Int. J. Syst. Evol. Microbiol.">
        <title>Alteromonas alba sp. nov., a marine bacterium isolated from the seawater of the West Pacific Ocean.</title>
        <authorList>
            <person name="Sun C."/>
            <person name="Wu Y.-H."/>
            <person name="Xamxidin M."/>
            <person name="Cheng H."/>
            <person name="Xu X.-W."/>
        </authorList>
    </citation>
    <scope>NUCLEOTIDE SEQUENCE [LARGE SCALE GENOMIC DNA]</scope>
    <source>
        <strain evidence="2">190</strain>
    </source>
</reference>
<organism evidence="1 2">
    <name type="scientific">Alteromonas alba</name>
    <dbReference type="NCBI Taxonomy" id="2079529"/>
    <lineage>
        <taxon>Bacteria</taxon>
        <taxon>Pseudomonadati</taxon>
        <taxon>Pseudomonadota</taxon>
        <taxon>Gammaproteobacteria</taxon>
        <taxon>Alteromonadales</taxon>
        <taxon>Alteromonadaceae</taxon>
        <taxon>Alteromonas/Salinimonas group</taxon>
        <taxon>Alteromonas</taxon>
    </lineage>
</organism>
<gene>
    <name evidence="1" type="ORF">C6Y40_12050</name>
</gene>
<comment type="caution">
    <text evidence="1">The sequence shown here is derived from an EMBL/GenBank/DDBJ whole genome shotgun (WGS) entry which is preliminary data.</text>
</comment>
<name>A0A2S9VA82_9ALTE</name>
<sequence length="61" mass="6949">MFISLESLLSVFIISSFQHTTLMSVFLTELFARTESAPLNIHIVINFQQVKEKHNRGSILA</sequence>
<evidence type="ECO:0000313" key="1">
    <source>
        <dbReference type="EMBL" id="PRO73342.1"/>
    </source>
</evidence>
<dbReference type="AlphaFoldDB" id="A0A2S9VA82"/>
<accession>A0A2S9VA82</accession>
<dbReference type="Proteomes" id="UP000238949">
    <property type="component" value="Unassembled WGS sequence"/>
</dbReference>
<protein>
    <submittedName>
        <fullName evidence="1">Uncharacterized protein</fullName>
    </submittedName>
</protein>
<keyword evidence="2" id="KW-1185">Reference proteome</keyword>